<dbReference type="Pfam" id="PF18817">
    <property type="entry name" value="HEAT_UF"/>
    <property type="match status" value="1"/>
</dbReference>
<dbReference type="KEGG" id="pya:PYCH_12470"/>
<dbReference type="InterPro" id="IPR040914">
    <property type="entry name" value="PH0542"/>
</dbReference>
<dbReference type="eggNOG" id="arCOG05852">
    <property type="taxonomic scope" value="Archaea"/>
</dbReference>
<keyword evidence="3" id="KW-1185">Reference proteome</keyword>
<accession>F8AF95</accession>
<protein>
    <recommendedName>
        <fullName evidence="4">TOG domain-containing protein</fullName>
    </recommendedName>
</protein>
<dbReference type="InterPro" id="IPR000357">
    <property type="entry name" value="HEAT"/>
</dbReference>
<reference evidence="2 3" key="1">
    <citation type="journal article" date="2011" name="J. Bacteriol.">
        <title>Complete genome sequence of the obligate piezophilic hyperthermophilic archaeon Pyrococcus yayanosii CH1.</title>
        <authorList>
            <person name="Jun X."/>
            <person name="Lupeng L."/>
            <person name="Minjuan X."/>
            <person name="Oger P."/>
            <person name="Fengping W."/>
            <person name="Jebbar M."/>
            <person name="Xiang X."/>
        </authorList>
    </citation>
    <scope>NUCLEOTIDE SEQUENCE [LARGE SCALE GENOMIC DNA]</scope>
    <source>
        <strain evidence="3">CH1 / JCM 16557</strain>
    </source>
</reference>
<organism evidence="2 3">
    <name type="scientific">Pyrococcus yayanosii (strain CH1 / JCM 16557)</name>
    <dbReference type="NCBI Taxonomy" id="529709"/>
    <lineage>
        <taxon>Archaea</taxon>
        <taxon>Methanobacteriati</taxon>
        <taxon>Methanobacteriota</taxon>
        <taxon>Thermococci</taxon>
        <taxon>Thermococcales</taxon>
        <taxon>Thermococcaceae</taxon>
        <taxon>Pyrococcus</taxon>
    </lineage>
</organism>
<dbReference type="Proteomes" id="UP000008386">
    <property type="component" value="Chromosome"/>
</dbReference>
<keyword evidence="1" id="KW-0677">Repeat</keyword>
<dbReference type="OrthoDB" id="85641at2157"/>
<dbReference type="GeneID" id="10837820"/>
<dbReference type="RefSeq" id="WP_013905981.1">
    <property type="nucleotide sequence ID" value="NC_015680.1"/>
</dbReference>
<evidence type="ECO:0008006" key="4">
    <source>
        <dbReference type="Google" id="ProtNLM"/>
    </source>
</evidence>
<dbReference type="EMBL" id="CP002779">
    <property type="protein sequence ID" value="AEH24925.1"/>
    <property type="molecule type" value="Genomic_DNA"/>
</dbReference>
<dbReference type="InterPro" id="IPR011989">
    <property type="entry name" value="ARM-like"/>
</dbReference>
<dbReference type="Pfam" id="PF02985">
    <property type="entry name" value="HEAT"/>
    <property type="match status" value="1"/>
</dbReference>
<dbReference type="SUPFAM" id="SSF48371">
    <property type="entry name" value="ARM repeat"/>
    <property type="match status" value="1"/>
</dbReference>
<evidence type="ECO:0000313" key="2">
    <source>
        <dbReference type="EMBL" id="AEH24925.1"/>
    </source>
</evidence>
<dbReference type="InterPro" id="IPR016024">
    <property type="entry name" value="ARM-type_fold"/>
</dbReference>
<gene>
    <name evidence="2" type="ordered locus">PYCH_12470</name>
</gene>
<dbReference type="AlphaFoldDB" id="F8AF95"/>
<proteinExistence type="predicted"/>
<dbReference type="Gene3D" id="1.25.10.10">
    <property type="entry name" value="Leucine-rich Repeat Variant"/>
    <property type="match status" value="1"/>
</dbReference>
<sequence>MEEELDVRELLATGKDLDRVLIKARYDEEVLKELVSYLDDDLWTVVKNAISIIVILAREKEELYKPLITKLFALVKKSEAIPLTQEIAKAFGQIAKEKPELLRTMVPVLFANYRIGDPKIKVNVSYVLEEIARANPTLMAEIARDFAEMLTSRAREDKLAALNFIAAMGENGFRYVSPYLPRIISLLHDEDEIVRASAVEVLVHLGTLNDKFRKVILRRLEEFEDPSELVMKVVKEGISKLSLLEKAGS</sequence>
<dbReference type="HOGENOM" id="CLU_1122671_0_0_2"/>
<evidence type="ECO:0000313" key="3">
    <source>
        <dbReference type="Proteomes" id="UP000008386"/>
    </source>
</evidence>
<evidence type="ECO:0000256" key="1">
    <source>
        <dbReference type="ARBA" id="ARBA00022737"/>
    </source>
</evidence>
<name>F8AF95_PYRYC</name>